<evidence type="ECO:0000313" key="11">
    <source>
        <dbReference type="EMBL" id="VDP74391.1"/>
    </source>
</evidence>
<keyword evidence="4 8" id="KW-0547">Nucleotide-binding</keyword>
<protein>
    <recommendedName>
        <fullName evidence="2">leucine--tRNA ligase</fullName>
        <ecNumber evidence="2">6.1.1.4</ecNumber>
    </recommendedName>
</protein>
<keyword evidence="12" id="KW-1185">Reference proteome</keyword>
<feature type="transmembrane region" description="Helical" evidence="9">
    <location>
        <begin position="488"/>
        <end position="505"/>
    </location>
</feature>
<reference evidence="13" key="1">
    <citation type="submission" date="2016-06" db="UniProtKB">
        <authorList>
            <consortium name="WormBaseParasite"/>
        </authorList>
    </citation>
    <scope>IDENTIFICATION</scope>
</reference>
<dbReference type="GO" id="GO:0005524">
    <property type="term" value="F:ATP binding"/>
    <property type="evidence" value="ECO:0007669"/>
    <property type="project" value="UniProtKB-KW"/>
</dbReference>
<keyword evidence="9" id="KW-0812">Transmembrane</keyword>
<evidence type="ECO:0000313" key="12">
    <source>
        <dbReference type="Proteomes" id="UP000272942"/>
    </source>
</evidence>
<dbReference type="EC" id="6.1.1.4" evidence="2"/>
<dbReference type="GO" id="GO:0006429">
    <property type="term" value="P:leucyl-tRNA aminoacylation"/>
    <property type="evidence" value="ECO:0007669"/>
    <property type="project" value="InterPro"/>
</dbReference>
<evidence type="ECO:0000256" key="3">
    <source>
        <dbReference type="ARBA" id="ARBA00022598"/>
    </source>
</evidence>
<accession>A0A183ADL1</accession>
<dbReference type="Proteomes" id="UP000272942">
    <property type="component" value="Unassembled WGS sequence"/>
</dbReference>
<dbReference type="InterPro" id="IPR014729">
    <property type="entry name" value="Rossmann-like_a/b/a_fold"/>
</dbReference>
<dbReference type="Gene3D" id="3.40.50.620">
    <property type="entry name" value="HUPs"/>
    <property type="match status" value="1"/>
</dbReference>
<evidence type="ECO:0000256" key="1">
    <source>
        <dbReference type="ARBA" id="ARBA00005594"/>
    </source>
</evidence>
<dbReference type="InterPro" id="IPR001412">
    <property type="entry name" value="aa-tRNA-synth_I_CS"/>
</dbReference>
<dbReference type="Pfam" id="PF09334">
    <property type="entry name" value="tRNA-synt_1g"/>
    <property type="match status" value="1"/>
</dbReference>
<dbReference type="GO" id="GO:0004823">
    <property type="term" value="F:leucine-tRNA ligase activity"/>
    <property type="evidence" value="ECO:0007669"/>
    <property type="project" value="UniProtKB-EC"/>
</dbReference>
<dbReference type="PANTHER" id="PTHR43740">
    <property type="entry name" value="LEUCYL-TRNA SYNTHETASE"/>
    <property type="match status" value="1"/>
</dbReference>
<evidence type="ECO:0000256" key="4">
    <source>
        <dbReference type="ARBA" id="ARBA00022741"/>
    </source>
</evidence>
<keyword evidence="7 8" id="KW-0030">Aminoacyl-tRNA synthetase</keyword>
<feature type="domain" description="Methionyl/Leucyl tRNA synthetase" evidence="10">
    <location>
        <begin position="100"/>
        <end position="238"/>
    </location>
</feature>
<evidence type="ECO:0000259" key="10">
    <source>
        <dbReference type="Pfam" id="PF09334"/>
    </source>
</evidence>
<gene>
    <name evidence="11" type="ORF">ECPE_LOCUS5046</name>
</gene>
<dbReference type="GO" id="GO:0005739">
    <property type="term" value="C:mitochondrion"/>
    <property type="evidence" value="ECO:0007669"/>
    <property type="project" value="TreeGrafter"/>
</dbReference>
<dbReference type="OrthoDB" id="15954at2759"/>
<comment type="similarity">
    <text evidence="1 8">Belongs to the class-I aminoacyl-tRNA synthetase family.</text>
</comment>
<organism evidence="13">
    <name type="scientific">Echinostoma caproni</name>
    <dbReference type="NCBI Taxonomy" id="27848"/>
    <lineage>
        <taxon>Eukaryota</taxon>
        <taxon>Metazoa</taxon>
        <taxon>Spiralia</taxon>
        <taxon>Lophotrochozoa</taxon>
        <taxon>Platyhelminthes</taxon>
        <taxon>Trematoda</taxon>
        <taxon>Digenea</taxon>
        <taxon>Plagiorchiida</taxon>
        <taxon>Echinostomata</taxon>
        <taxon>Echinostomatoidea</taxon>
        <taxon>Echinostomatidae</taxon>
        <taxon>Echinostoma</taxon>
    </lineage>
</organism>
<dbReference type="InterPro" id="IPR015413">
    <property type="entry name" value="Methionyl/Leucyl_tRNA_Synth"/>
</dbReference>
<keyword evidence="9" id="KW-0472">Membrane</keyword>
<evidence type="ECO:0000256" key="8">
    <source>
        <dbReference type="RuleBase" id="RU363039"/>
    </source>
</evidence>
<reference evidence="11 12" key="2">
    <citation type="submission" date="2018-11" db="EMBL/GenBank/DDBJ databases">
        <authorList>
            <consortium name="Pathogen Informatics"/>
        </authorList>
    </citation>
    <scope>NUCLEOTIDE SEQUENCE [LARGE SCALE GENOMIC DNA]</scope>
    <source>
        <strain evidence="11 12">Egypt</strain>
    </source>
</reference>
<proteinExistence type="inferred from homology"/>
<evidence type="ECO:0000256" key="2">
    <source>
        <dbReference type="ARBA" id="ARBA00013164"/>
    </source>
</evidence>
<dbReference type="AlphaFoldDB" id="A0A183ADL1"/>
<dbReference type="FunFam" id="3.40.50.620:FF:000003">
    <property type="entry name" value="Leucine--tRNA ligase"/>
    <property type="match status" value="1"/>
</dbReference>
<evidence type="ECO:0000256" key="5">
    <source>
        <dbReference type="ARBA" id="ARBA00022840"/>
    </source>
</evidence>
<dbReference type="SUPFAM" id="SSF52374">
    <property type="entry name" value="Nucleotidylyl transferase"/>
    <property type="match status" value="1"/>
</dbReference>
<dbReference type="PROSITE" id="PS00178">
    <property type="entry name" value="AA_TRNA_LIGASE_I"/>
    <property type="match status" value="1"/>
</dbReference>
<dbReference type="PRINTS" id="PR00985">
    <property type="entry name" value="TRNASYNTHLEU"/>
</dbReference>
<keyword evidence="9" id="KW-1133">Transmembrane helix</keyword>
<name>A0A183ADL1_9TREM</name>
<keyword evidence="6 8" id="KW-0648">Protein biosynthesis</keyword>
<evidence type="ECO:0000313" key="13">
    <source>
        <dbReference type="WBParaSite" id="ECPE_0000505801-mRNA-1"/>
    </source>
</evidence>
<sequence length="506" mass="58067">MFANDIKICCTIEGSENRSSLQKDLNTLAQWTETMALPGNTTNLSGTHLKYPAFISISRCYPHLSKTAVLESKWIKYIRQHDKEQNKQWDSDTLASKRSYILSMFPYPSGNLHLGHLRVYTVADVLARYKTMRGFAVMQPMGWDSFGLPAENAAIDRNILPSAWTSRNIDQMRQQMESTMLLNLNWFREISTCNPDYYKWTQWIFLKLFESGLAYRRSAFVNWDPVDQTVLADELVDSQGRSWRSGAVVERKPLRQWYFRSSVYSQSLVNGLKDIEGNQWRDVVQMQRGWLGNLEGTQIEFDLVVCGTNSVSSDLNNQEQTRAPPRPEERLTVFTKEPHLVVADLVSHIDVTMDSVYYTDSYRKSECERGVNASRKLLLFHGDSNEMENDSRKLNIVSTMAASPWPELLAISVLHPFTGRLIPMVRQPNVRLSLSVAFPDLIPLMMPRDMMIIIKSDKDETNLPWYKSAPSSKLIVVELNRAYPTIPSWYLFIFILSVVGLGGFLN</sequence>
<dbReference type="GO" id="GO:0032543">
    <property type="term" value="P:mitochondrial translation"/>
    <property type="evidence" value="ECO:0007669"/>
    <property type="project" value="TreeGrafter"/>
</dbReference>
<dbReference type="PANTHER" id="PTHR43740:SF2">
    <property type="entry name" value="LEUCINE--TRNA LIGASE, MITOCHONDRIAL"/>
    <property type="match status" value="1"/>
</dbReference>
<dbReference type="EMBL" id="UZAN01041894">
    <property type="protein sequence ID" value="VDP74391.1"/>
    <property type="molecule type" value="Genomic_DNA"/>
</dbReference>
<evidence type="ECO:0000256" key="9">
    <source>
        <dbReference type="SAM" id="Phobius"/>
    </source>
</evidence>
<dbReference type="InterPro" id="IPR002302">
    <property type="entry name" value="Leu-tRNA-ligase"/>
</dbReference>
<evidence type="ECO:0000256" key="6">
    <source>
        <dbReference type="ARBA" id="ARBA00022917"/>
    </source>
</evidence>
<keyword evidence="5 8" id="KW-0067">ATP-binding</keyword>
<dbReference type="WBParaSite" id="ECPE_0000505801-mRNA-1">
    <property type="protein sequence ID" value="ECPE_0000505801-mRNA-1"/>
    <property type="gene ID" value="ECPE_0000505801"/>
</dbReference>
<keyword evidence="3 8" id="KW-0436">Ligase</keyword>
<evidence type="ECO:0000256" key="7">
    <source>
        <dbReference type="ARBA" id="ARBA00023146"/>
    </source>
</evidence>